<dbReference type="GeneID" id="43595987"/>
<dbReference type="Gene3D" id="3.30.160.60">
    <property type="entry name" value="Classic Zinc Finger"/>
    <property type="match status" value="2"/>
</dbReference>
<dbReference type="SUPFAM" id="SSF57667">
    <property type="entry name" value="beta-beta-alpha zinc fingers"/>
    <property type="match status" value="1"/>
</dbReference>
<dbReference type="PANTHER" id="PTHR10039:SF14">
    <property type="entry name" value="NACHT DOMAIN-CONTAINING PROTEIN"/>
    <property type="match status" value="1"/>
</dbReference>
<comment type="caution">
    <text evidence="9">The sequence shown here is derived from an EMBL/GenBank/DDBJ whole genome shotgun (WGS) entry which is preliminary data.</text>
</comment>
<reference evidence="9 10" key="1">
    <citation type="journal article" date="2018" name="IMA Fungus">
        <title>IMA Genome-F 9: Draft genome sequence of Annulohypoxylon stygium, Aspergillus mulundensis, Berkeleyomyces basicola (syn. Thielaviopsis basicola), Ceratocystis smalleyi, two Cercospora beticola strains, Coleophoma cylindrospora, Fusarium fracticaudum, Phialophora cf. hyalina, and Morchella septimelata.</title>
        <authorList>
            <person name="Wingfield B.D."/>
            <person name="Bills G.F."/>
            <person name="Dong Y."/>
            <person name="Huang W."/>
            <person name="Nel W.J."/>
            <person name="Swalarsk-Parry B.S."/>
            <person name="Vaghefi N."/>
            <person name="Wilken P.M."/>
            <person name="An Z."/>
            <person name="de Beer Z.W."/>
            <person name="De Vos L."/>
            <person name="Chen L."/>
            <person name="Duong T.A."/>
            <person name="Gao Y."/>
            <person name="Hammerbacher A."/>
            <person name="Kikkert J.R."/>
            <person name="Li Y."/>
            <person name="Li H."/>
            <person name="Li K."/>
            <person name="Li Q."/>
            <person name="Liu X."/>
            <person name="Ma X."/>
            <person name="Naidoo K."/>
            <person name="Pethybridge S.J."/>
            <person name="Sun J."/>
            <person name="Steenkamp E.T."/>
            <person name="van der Nest M.A."/>
            <person name="van Wyk S."/>
            <person name="Wingfield M.J."/>
            <person name="Xiong C."/>
            <person name="Yue Q."/>
            <person name="Zhang X."/>
        </authorList>
    </citation>
    <scope>NUCLEOTIDE SEQUENCE [LARGE SCALE GENOMIC DNA]</scope>
    <source>
        <strain evidence="9 10">BP 5553</strain>
    </source>
</reference>
<proteinExistence type="predicted"/>
<sequence>MTTNGPSAFETVLANFRSRLTKTELDEFQFCTLEDVQQTIVDIQAKQDKKRETRNLSRILGFLEAMSQFEKVIEIFLNTSEIVAFVWGPLKFLLLVAKNWAESFDVLLDAYQQISEHLPLLVQHQSLTADDLQGYTRISPTSTGLWILDKTAITAWHDNQYSSGSLVWINGIPGAGKSVLASVIIEKSKSQPSTLVAYFYCKYGDPERNTFIAVFRALILQLLTENKDSDILQIVYEASVDSGEQYLESKSACVNLLTDIICGTSKSINIHIIIDGLDECENSESKTIVAEISKVLRKDGLLQPGRTRAMFISQPDTSIRNSLHTATIVRLTESDSQGDIAEYTRYWCLEIQSKFRLSEEKRDLIRNLVCEGMFLFAKLVLQNLLSQVSRAALYETLLPQRFPRGLNQAYGRIVERIEKNQNLDERNQALTLLGWVVTAKRPLTWPEIQGAISIDTEQQIVDFEQRSLVVDIGELCGSLVERLAGNRIELIHTTAKIFLMQDNHIRISKVEEQLASLCLNYLTFPGFKVEEDNEICQFLKAGFYAFHDYAMLHWVDHLESFLGSLQEDDMEDLDNIAPVCEEFSADFSTEGMKSISEVAVQALRDRYKAAAHQASFDTFLALIAHARGSREKNASFDGLGSLGSTMNVVRRNLECLITTQDSASVQRLCTFYGNSMFKCPQHICYYFHEGFVDSNSRQKHIQRHDRPYCCTYEGCSRVQTGFPSLLELQRHHKKNHTIPNFPKPREKKAERRGKTIWKCEECSKVFSRGTTLREHIRTHTGERPFSCKLCKLKFARIKDHRRHEDSHDGEKKYCCRGTLESGGHWGCGREFSRADALARHFTSALGQQCLEPVVVEEKARSVVNDDSDKSSVPKVSPDLAMVAEDGSEHGIPSTLLTQFPEFVDWDWDWDMFVVQEPDQDGSLEA</sequence>
<dbReference type="InterPro" id="IPR056884">
    <property type="entry name" value="NPHP3-like_N"/>
</dbReference>
<dbReference type="GO" id="GO:0005634">
    <property type="term" value="C:nucleus"/>
    <property type="evidence" value="ECO:0007669"/>
    <property type="project" value="UniProtKB-SubCell"/>
</dbReference>
<feature type="domain" description="C2H2-type" evidence="8">
    <location>
        <begin position="757"/>
        <end position="784"/>
    </location>
</feature>
<keyword evidence="3" id="KW-0677">Repeat</keyword>
<dbReference type="Pfam" id="PF24883">
    <property type="entry name" value="NPHP3_N"/>
    <property type="match status" value="1"/>
</dbReference>
<dbReference type="PANTHER" id="PTHR10039">
    <property type="entry name" value="AMELOGENIN"/>
    <property type="match status" value="1"/>
</dbReference>
<dbReference type="Proteomes" id="UP000254866">
    <property type="component" value="Unassembled WGS sequence"/>
</dbReference>
<evidence type="ECO:0000256" key="4">
    <source>
        <dbReference type="ARBA" id="ARBA00022771"/>
    </source>
</evidence>
<dbReference type="OrthoDB" id="21416at2759"/>
<dbReference type="GO" id="GO:0008270">
    <property type="term" value="F:zinc ion binding"/>
    <property type="evidence" value="ECO:0007669"/>
    <property type="project" value="UniProtKB-KW"/>
</dbReference>
<keyword evidence="2" id="KW-0479">Metal-binding</keyword>
<dbReference type="RefSeq" id="XP_031871454.1">
    <property type="nucleotide sequence ID" value="XM_032011761.1"/>
</dbReference>
<name>A0A370TTH9_9HELO</name>
<dbReference type="SUPFAM" id="SSF52540">
    <property type="entry name" value="P-loop containing nucleoside triphosphate hydrolases"/>
    <property type="match status" value="1"/>
</dbReference>
<dbReference type="InterPro" id="IPR013087">
    <property type="entry name" value="Znf_C2H2_type"/>
</dbReference>
<dbReference type="InterPro" id="IPR054471">
    <property type="entry name" value="GPIID_WHD"/>
</dbReference>
<evidence type="ECO:0000313" key="10">
    <source>
        <dbReference type="Proteomes" id="UP000254866"/>
    </source>
</evidence>
<keyword evidence="5" id="KW-0862">Zinc</keyword>
<evidence type="ECO:0000256" key="2">
    <source>
        <dbReference type="ARBA" id="ARBA00022723"/>
    </source>
</evidence>
<evidence type="ECO:0000256" key="1">
    <source>
        <dbReference type="ARBA" id="ARBA00004123"/>
    </source>
</evidence>
<dbReference type="Gene3D" id="3.40.50.300">
    <property type="entry name" value="P-loop containing nucleotide triphosphate hydrolases"/>
    <property type="match status" value="1"/>
</dbReference>
<protein>
    <recommendedName>
        <fullName evidence="8">C2H2-type domain-containing protein</fullName>
    </recommendedName>
</protein>
<feature type="domain" description="C2H2-type" evidence="8">
    <location>
        <begin position="785"/>
        <end position="812"/>
    </location>
</feature>
<evidence type="ECO:0000256" key="6">
    <source>
        <dbReference type="ARBA" id="ARBA00023242"/>
    </source>
</evidence>
<dbReference type="SMART" id="SM00355">
    <property type="entry name" value="ZnF_C2H2"/>
    <property type="match status" value="4"/>
</dbReference>
<gene>
    <name evidence="9" type="ORF">BP5553_03138</name>
</gene>
<keyword evidence="6" id="KW-0539">Nucleus</keyword>
<comment type="subcellular location">
    <subcellularLocation>
        <location evidence="1">Nucleus</location>
    </subcellularLocation>
</comment>
<dbReference type="PROSITE" id="PS00028">
    <property type="entry name" value="ZINC_FINGER_C2H2_1"/>
    <property type="match status" value="2"/>
</dbReference>
<dbReference type="EMBL" id="NPIC01000002">
    <property type="protein sequence ID" value="RDL38798.1"/>
    <property type="molecule type" value="Genomic_DNA"/>
</dbReference>
<dbReference type="STRING" id="2656787.A0A370TTH9"/>
<keyword evidence="4 7" id="KW-0863">Zinc-finger</keyword>
<keyword evidence="10" id="KW-1185">Reference proteome</keyword>
<accession>A0A370TTH9</accession>
<evidence type="ECO:0000313" key="9">
    <source>
        <dbReference type="EMBL" id="RDL38798.1"/>
    </source>
</evidence>
<dbReference type="InterPro" id="IPR036236">
    <property type="entry name" value="Znf_C2H2_sf"/>
</dbReference>
<evidence type="ECO:0000256" key="3">
    <source>
        <dbReference type="ARBA" id="ARBA00022737"/>
    </source>
</evidence>
<dbReference type="FunFam" id="3.30.160.60:FF:000145">
    <property type="entry name" value="Zinc finger protein 574"/>
    <property type="match status" value="1"/>
</dbReference>
<evidence type="ECO:0000256" key="5">
    <source>
        <dbReference type="ARBA" id="ARBA00022833"/>
    </source>
</evidence>
<dbReference type="InterPro" id="IPR027417">
    <property type="entry name" value="P-loop_NTPase"/>
</dbReference>
<evidence type="ECO:0000256" key="7">
    <source>
        <dbReference type="PROSITE-ProRule" id="PRU00042"/>
    </source>
</evidence>
<dbReference type="Pfam" id="PF22939">
    <property type="entry name" value="WHD_GPIID"/>
    <property type="match status" value="1"/>
</dbReference>
<evidence type="ECO:0000259" key="8">
    <source>
        <dbReference type="PROSITE" id="PS50157"/>
    </source>
</evidence>
<dbReference type="PROSITE" id="PS50157">
    <property type="entry name" value="ZINC_FINGER_C2H2_2"/>
    <property type="match status" value="2"/>
</dbReference>
<dbReference type="AlphaFoldDB" id="A0A370TTH9"/>
<organism evidence="9 10">
    <name type="scientific">Venustampulla echinocandica</name>
    <dbReference type="NCBI Taxonomy" id="2656787"/>
    <lineage>
        <taxon>Eukaryota</taxon>
        <taxon>Fungi</taxon>
        <taxon>Dikarya</taxon>
        <taxon>Ascomycota</taxon>
        <taxon>Pezizomycotina</taxon>
        <taxon>Leotiomycetes</taxon>
        <taxon>Helotiales</taxon>
        <taxon>Pleuroascaceae</taxon>
        <taxon>Venustampulla</taxon>
    </lineage>
</organism>